<comment type="caution">
    <text evidence="3">The sequence shown here is derived from an EMBL/GenBank/DDBJ whole genome shotgun (WGS) entry which is preliminary data.</text>
</comment>
<name>A0ABS7T272_9GAMM</name>
<feature type="signal peptide" evidence="1">
    <location>
        <begin position="1"/>
        <end position="18"/>
    </location>
</feature>
<dbReference type="PANTHER" id="PTHR12147">
    <property type="entry name" value="METALLOPEPTIDASE M28 FAMILY MEMBER"/>
    <property type="match status" value="1"/>
</dbReference>
<dbReference type="SUPFAM" id="SSF53187">
    <property type="entry name" value="Zn-dependent exopeptidases"/>
    <property type="match status" value="1"/>
</dbReference>
<keyword evidence="1" id="KW-0732">Signal</keyword>
<evidence type="ECO:0000313" key="4">
    <source>
        <dbReference type="Proteomes" id="UP001430954"/>
    </source>
</evidence>
<evidence type="ECO:0000256" key="1">
    <source>
        <dbReference type="SAM" id="SignalP"/>
    </source>
</evidence>
<dbReference type="InterPro" id="IPR045175">
    <property type="entry name" value="M28_fam"/>
</dbReference>
<dbReference type="Gene3D" id="3.50.30.30">
    <property type="match status" value="1"/>
</dbReference>
<reference evidence="3 4" key="1">
    <citation type="submission" date="2021-09" db="EMBL/GenBank/DDBJ databases">
        <title>Lysobacter sp. 13A isolated from the river sediment.</title>
        <authorList>
            <person name="Liu H."/>
            <person name="Li S."/>
            <person name="Mao S."/>
        </authorList>
    </citation>
    <scope>NUCLEOTIDE SEQUENCE [LARGE SCALE GENOMIC DNA]</scope>
    <source>
        <strain evidence="3 4">13A</strain>
    </source>
</reference>
<dbReference type="RefSeq" id="WP_223674187.1">
    <property type="nucleotide sequence ID" value="NZ_JAINZW010000001.1"/>
</dbReference>
<sequence>MRTLIPSTAAALAAILLAACTAERVDAPASASAARIRADVQVLADDRMQGRMTGTPGFDHAARYVAVRMQRIGLEPAGDSGWLQRVPLQQSVAIVERAVVAVRNDGRSTRLQPGRDVLPAPGFEDAVALTDLPMVFAGHGVHAPELGVDDFTGLDLRGKAVLLLGGTPARLEPDLRAYYGATGTKLEALAARGAVAAVFLRTPADEAALPWSRLAEVLARPAMRLAEAPQTTVRAVLHVHADAVDTLLAGSGRTLAQLAAQADAGALPTFALPNRLDLATASRLQPVESANVVGRLPGSDARRAGQVAITAHLDHLGVGVGGDDRIFNGAVDNALGVAVMLEAARRMAAAPAPARDTLFVALTGEEQGLLGAQAFAQAATDGALVANLNLDMPLLLAPTRDAGVAGVERSELGGHVREAADAMDVALTPDPMAAQGTFVRSDQFAFVRRGVPALYLMGGTDPVRRNDDPAAAAAAFMRERYHRPEDDADSPIAWNDAARLAGLVARTAASVADAPRPPAWRAGDFFGGRFAPSRPLESPPLP</sequence>
<dbReference type="Gene3D" id="3.40.630.10">
    <property type="entry name" value="Zn peptidases"/>
    <property type="match status" value="1"/>
</dbReference>
<gene>
    <name evidence="3" type="ORF">K6753_00250</name>
</gene>
<proteinExistence type="predicted"/>
<evidence type="ECO:0000259" key="2">
    <source>
        <dbReference type="Pfam" id="PF04389"/>
    </source>
</evidence>
<dbReference type="Pfam" id="PF04389">
    <property type="entry name" value="Peptidase_M28"/>
    <property type="match status" value="1"/>
</dbReference>
<keyword evidence="4" id="KW-1185">Reference proteome</keyword>
<feature type="domain" description="Peptidase M28" evidence="2">
    <location>
        <begin position="291"/>
        <end position="506"/>
    </location>
</feature>
<organism evidence="3 4">
    <name type="scientific">Novilysobacter selenitireducens</name>
    <dbReference type="NCBI Taxonomy" id="2872639"/>
    <lineage>
        <taxon>Bacteria</taxon>
        <taxon>Pseudomonadati</taxon>
        <taxon>Pseudomonadota</taxon>
        <taxon>Gammaproteobacteria</taxon>
        <taxon>Lysobacterales</taxon>
        <taxon>Lysobacteraceae</taxon>
        <taxon>Novilysobacter</taxon>
    </lineage>
</organism>
<accession>A0ABS7T272</accession>
<dbReference type="EMBL" id="JAINZW010000001">
    <property type="protein sequence ID" value="MBZ4037963.1"/>
    <property type="molecule type" value="Genomic_DNA"/>
</dbReference>
<evidence type="ECO:0000313" key="3">
    <source>
        <dbReference type="EMBL" id="MBZ4037963.1"/>
    </source>
</evidence>
<protein>
    <submittedName>
        <fullName evidence="3">M20/M25/M40 family metallo-hydrolase</fullName>
    </submittedName>
</protein>
<dbReference type="PROSITE" id="PS51257">
    <property type="entry name" value="PROKAR_LIPOPROTEIN"/>
    <property type="match status" value="1"/>
</dbReference>
<dbReference type="PANTHER" id="PTHR12147:SF26">
    <property type="entry name" value="PEPTIDASE M28 DOMAIN-CONTAINING PROTEIN"/>
    <property type="match status" value="1"/>
</dbReference>
<dbReference type="InterPro" id="IPR007484">
    <property type="entry name" value="Peptidase_M28"/>
</dbReference>
<dbReference type="Proteomes" id="UP001430954">
    <property type="component" value="Unassembled WGS sequence"/>
</dbReference>
<feature type="chain" id="PRO_5046268804" evidence="1">
    <location>
        <begin position="19"/>
        <end position="542"/>
    </location>
</feature>